<dbReference type="AlphaFoldDB" id="A0A7W9HQP9"/>
<organism evidence="2 3">
    <name type="scientific">Saccharothrix ecbatanensis</name>
    <dbReference type="NCBI Taxonomy" id="1105145"/>
    <lineage>
        <taxon>Bacteria</taxon>
        <taxon>Bacillati</taxon>
        <taxon>Actinomycetota</taxon>
        <taxon>Actinomycetes</taxon>
        <taxon>Pseudonocardiales</taxon>
        <taxon>Pseudonocardiaceae</taxon>
        <taxon>Saccharothrix</taxon>
    </lineage>
</organism>
<dbReference type="SUPFAM" id="SSF47413">
    <property type="entry name" value="lambda repressor-like DNA-binding domains"/>
    <property type="match status" value="1"/>
</dbReference>
<dbReference type="Pfam" id="PF13560">
    <property type="entry name" value="HTH_31"/>
    <property type="match status" value="1"/>
</dbReference>
<dbReference type="Gene3D" id="1.10.260.40">
    <property type="entry name" value="lambda repressor-like DNA-binding domains"/>
    <property type="match status" value="1"/>
</dbReference>
<dbReference type="SMART" id="SM00530">
    <property type="entry name" value="HTH_XRE"/>
    <property type="match status" value="1"/>
</dbReference>
<protein>
    <submittedName>
        <fullName evidence="2">Transcriptional regulator with XRE-family HTH domain</fullName>
    </submittedName>
</protein>
<accession>A0A7W9HQP9</accession>
<dbReference type="Proteomes" id="UP000552097">
    <property type="component" value="Unassembled WGS sequence"/>
</dbReference>
<dbReference type="GO" id="GO:0003677">
    <property type="term" value="F:DNA binding"/>
    <property type="evidence" value="ECO:0007669"/>
    <property type="project" value="InterPro"/>
</dbReference>
<evidence type="ECO:0000259" key="1">
    <source>
        <dbReference type="PROSITE" id="PS50943"/>
    </source>
</evidence>
<sequence length="147" mass="16255">MTAVGEEIAAAGEVGRQMTRRRPARRALYHVVLGAHLRKLREQRGIPVARIASRFDVSEALLSKIENGRRGASPASLAMYCDVLGVPVLDLLADVARMHREMVDPFDPLLRATLTPDMRALDGLALYAGIPRRHMPEALHQRSARAE</sequence>
<dbReference type="CDD" id="cd00093">
    <property type="entry name" value="HTH_XRE"/>
    <property type="match status" value="1"/>
</dbReference>
<gene>
    <name evidence="2" type="ORF">F4560_006189</name>
</gene>
<dbReference type="EMBL" id="JACHMO010000001">
    <property type="protein sequence ID" value="MBB5806421.1"/>
    <property type="molecule type" value="Genomic_DNA"/>
</dbReference>
<dbReference type="InterPro" id="IPR001387">
    <property type="entry name" value="Cro/C1-type_HTH"/>
</dbReference>
<keyword evidence="3" id="KW-1185">Reference proteome</keyword>
<feature type="domain" description="HTH cro/C1-type" evidence="1">
    <location>
        <begin position="37"/>
        <end position="91"/>
    </location>
</feature>
<reference evidence="2 3" key="1">
    <citation type="submission" date="2020-08" db="EMBL/GenBank/DDBJ databases">
        <title>Sequencing the genomes of 1000 actinobacteria strains.</title>
        <authorList>
            <person name="Klenk H.-P."/>
        </authorList>
    </citation>
    <scope>NUCLEOTIDE SEQUENCE [LARGE SCALE GENOMIC DNA]</scope>
    <source>
        <strain evidence="2 3">DSM 45486</strain>
    </source>
</reference>
<comment type="caution">
    <text evidence="2">The sequence shown here is derived from an EMBL/GenBank/DDBJ whole genome shotgun (WGS) entry which is preliminary data.</text>
</comment>
<evidence type="ECO:0000313" key="2">
    <source>
        <dbReference type="EMBL" id="MBB5806421.1"/>
    </source>
</evidence>
<dbReference type="PROSITE" id="PS50943">
    <property type="entry name" value="HTH_CROC1"/>
    <property type="match status" value="1"/>
</dbReference>
<dbReference type="RefSeq" id="WP_184925967.1">
    <property type="nucleotide sequence ID" value="NZ_JACHMO010000001.1"/>
</dbReference>
<proteinExistence type="predicted"/>
<evidence type="ECO:0000313" key="3">
    <source>
        <dbReference type="Proteomes" id="UP000552097"/>
    </source>
</evidence>
<dbReference type="InterPro" id="IPR010982">
    <property type="entry name" value="Lambda_DNA-bd_dom_sf"/>
</dbReference>
<name>A0A7W9HQP9_9PSEU</name>